<sequence length="321" mass="35502">MAPPTALPTYDQLPIDPKYPDKTAWGVWGEDDNLGTLNNVTPEITVNASHCIKKGRAFPLNWELEKPCPTMFAREKITHNFKSIAGGLANDDFYDGFNPQASSQWDGLCHVAHLSSGKFYNGVEATEVCENGKGRLGIHHMARRGVATRAVLLDYGRWAQKNRPDFDPFERIEVSVEELELVAKAQNVTFQQGDVLLIRFGWIAKHDQLGEKVKELIPDPEHPIACGVKACPETFAWIWNHHFAAVAGDNPAFEAFPPTDWSASCHAFLLGGIGSPIGEMFNLESLADDCAEDNVYEFFFTSAPLNKFKGVASPPNALCVK</sequence>
<dbReference type="AlphaFoldDB" id="A0A1X2IUS7"/>
<dbReference type="EMBL" id="MCGE01000004">
    <property type="protein sequence ID" value="ORZ22534.1"/>
    <property type="molecule type" value="Genomic_DNA"/>
</dbReference>
<accession>A0A1X2IUS7</accession>
<dbReference type="GO" id="GO:0004061">
    <property type="term" value="F:arylformamidase activity"/>
    <property type="evidence" value="ECO:0007669"/>
    <property type="project" value="InterPro"/>
</dbReference>
<proteinExistence type="inferred from homology"/>
<name>A0A1X2IUS7_9FUNG</name>
<dbReference type="Gene3D" id="3.50.30.50">
    <property type="entry name" value="Putative cyclase"/>
    <property type="match status" value="1"/>
</dbReference>
<gene>
    <name evidence="2" type="ORF">BCR42DRAFT_447828</name>
</gene>
<comment type="caution">
    <text evidence="2">The sequence shown here is derived from an EMBL/GenBank/DDBJ whole genome shotgun (WGS) entry which is preliminary data.</text>
</comment>
<dbReference type="Pfam" id="PF04199">
    <property type="entry name" value="Cyclase"/>
    <property type="match status" value="1"/>
</dbReference>
<dbReference type="SUPFAM" id="SSF102198">
    <property type="entry name" value="Putative cyclase"/>
    <property type="match status" value="1"/>
</dbReference>
<dbReference type="GO" id="GO:0019441">
    <property type="term" value="P:L-tryptophan catabolic process to kynurenine"/>
    <property type="evidence" value="ECO:0007669"/>
    <property type="project" value="InterPro"/>
</dbReference>
<evidence type="ECO:0000313" key="3">
    <source>
        <dbReference type="Proteomes" id="UP000193560"/>
    </source>
</evidence>
<protein>
    <recommendedName>
        <fullName evidence="4">Cyclase-domain-containing protein</fullName>
    </recommendedName>
</protein>
<dbReference type="InterPro" id="IPR007325">
    <property type="entry name" value="KFase/CYL"/>
</dbReference>
<comment type="similarity">
    <text evidence="1">Belongs to the Cyclase 1 superfamily.</text>
</comment>
<keyword evidence="3" id="KW-1185">Reference proteome</keyword>
<dbReference type="PANTHER" id="PTHR34861:SF11">
    <property type="entry name" value="CYCLASE"/>
    <property type="match status" value="1"/>
</dbReference>
<dbReference type="InterPro" id="IPR037175">
    <property type="entry name" value="KFase_sf"/>
</dbReference>
<dbReference type="STRING" id="90262.A0A1X2IUS7"/>
<evidence type="ECO:0008006" key="4">
    <source>
        <dbReference type="Google" id="ProtNLM"/>
    </source>
</evidence>
<evidence type="ECO:0000256" key="1">
    <source>
        <dbReference type="ARBA" id="ARBA00007865"/>
    </source>
</evidence>
<dbReference type="Proteomes" id="UP000193560">
    <property type="component" value="Unassembled WGS sequence"/>
</dbReference>
<dbReference type="PANTHER" id="PTHR34861">
    <property type="match status" value="1"/>
</dbReference>
<evidence type="ECO:0000313" key="2">
    <source>
        <dbReference type="EMBL" id="ORZ22534.1"/>
    </source>
</evidence>
<organism evidence="2 3">
    <name type="scientific">Absidia repens</name>
    <dbReference type="NCBI Taxonomy" id="90262"/>
    <lineage>
        <taxon>Eukaryota</taxon>
        <taxon>Fungi</taxon>
        <taxon>Fungi incertae sedis</taxon>
        <taxon>Mucoromycota</taxon>
        <taxon>Mucoromycotina</taxon>
        <taxon>Mucoromycetes</taxon>
        <taxon>Mucorales</taxon>
        <taxon>Cunninghamellaceae</taxon>
        <taxon>Absidia</taxon>
    </lineage>
</organism>
<reference evidence="2 3" key="1">
    <citation type="submission" date="2016-07" db="EMBL/GenBank/DDBJ databases">
        <title>Pervasive Adenine N6-methylation of Active Genes in Fungi.</title>
        <authorList>
            <consortium name="DOE Joint Genome Institute"/>
            <person name="Mondo S.J."/>
            <person name="Dannebaum R.O."/>
            <person name="Kuo R.C."/>
            <person name="Labutti K."/>
            <person name="Haridas S."/>
            <person name="Kuo A."/>
            <person name="Salamov A."/>
            <person name="Ahrendt S.R."/>
            <person name="Lipzen A."/>
            <person name="Sullivan W."/>
            <person name="Andreopoulos W.B."/>
            <person name="Clum A."/>
            <person name="Lindquist E."/>
            <person name="Daum C."/>
            <person name="Ramamoorthy G.K."/>
            <person name="Gryganskyi A."/>
            <person name="Culley D."/>
            <person name="Magnuson J.K."/>
            <person name="James T.Y."/>
            <person name="O'Malley M.A."/>
            <person name="Stajich J.E."/>
            <person name="Spatafora J.W."/>
            <person name="Visel A."/>
            <person name="Grigoriev I.V."/>
        </authorList>
    </citation>
    <scope>NUCLEOTIDE SEQUENCE [LARGE SCALE GENOMIC DNA]</scope>
    <source>
        <strain evidence="2 3">NRRL 1336</strain>
    </source>
</reference>
<dbReference type="OrthoDB" id="5396at2759"/>